<dbReference type="PANTHER" id="PTHR39166:SF1">
    <property type="entry name" value="BLL1166 PROTEIN"/>
    <property type="match status" value="1"/>
</dbReference>
<dbReference type="RefSeq" id="WP_165313477.1">
    <property type="nucleotide sequence ID" value="NZ_CP049332.1"/>
</dbReference>
<keyword evidence="1" id="KW-0808">Transferase</keyword>
<name>A0A6G7CNU4_9VIBR</name>
<dbReference type="KEGG" id="vzi:G5S32_17670"/>
<dbReference type="Proteomes" id="UP000503003">
    <property type="component" value="Chromosome 2"/>
</dbReference>
<dbReference type="InterPro" id="IPR009267">
    <property type="entry name" value="NTP_transf_6"/>
</dbReference>
<reference evidence="1 2" key="1">
    <citation type="submission" date="2020-02" db="EMBL/GenBank/DDBJ databases">
        <title>A complete genome of a marine bacterium Vibrio sp. ZWAL4003 isolated from the mangrove sediment with the ability to degrade polysaccharides.</title>
        <authorList>
            <person name="Wu J."/>
            <person name="Qu W."/>
            <person name="Zeng R."/>
        </authorList>
    </citation>
    <scope>NUCLEOTIDE SEQUENCE [LARGE SCALE GENOMIC DNA]</scope>
    <source>
        <strain evidence="1 2">ZWAL4003</strain>
    </source>
</reference>
<protein>
    <submittedName>
        <fullName evidence="1">Nucleotidyltransferase family protein</fullName>
    </submittedName>
</protein>
<keyword evidence="2" id="KW-1185">Reference proteome</keyword>
<gene>
    <name evidence="1" type="ORF">G5S32_17670</name>
</gene>
<evidence type="ECO:0000313" key="2">
    <source>
        <dbReference type="Proteomes" id="UP000503003"/>
    </source>
</evidence>
<accession>A0A6G7CNU4</accession>
<dbReference type="Pfam" id="PF06042">
    <property type="entry name" value="NTP_transf_6"/>
    <property type="match status" value="1"/>
</dbReference>
<dbReference type="EMBL" id="CP049332">
    <property type="protein sequence ID" value="QIH43811.1"/>
    <property type="molecule type" value="Genomic_DNA"/>
</dbReference>
<dbReference type="AlphaFoldDB" id="A0A6G7CNU4"/>
<dbReference type="GO" id="GO:0016740">
    <property type="term" value="F:transferase activity"/>
    <property type="evidence" value="ECO:0007669"/>
    <property type="project" value="UniProtKB-KW"/>
</dbReference>
<evidence type="ECO:0000313" key="1">
    <source>
        <dbReference type="EMBL" id="QIH43811.1"/>
    </source>
</evidence>
<dbReference type="PANTHER" id="PTHR39166">
    <property type="entry name" value="BLL1166 PROTEIN"/>
    <property type="match status" value="1"/>
</dbReference>
<organism evidence="1 2">
    <name type="scientific">Vibrio ziniensis</name>
    <dbReference type="NCBI Taxonomy" id="2711221"/>
    <lineage>
        <taxon>Bacteria</taxon>
        <taxon>Pseudomonadati</taxon>
        <taxon>Pseudomonadota</taxon>
        <taxon>Gammaproteobacteria</taxon>
        <taxon>Vibrionales</taxon>
        <taxon>Vibrionaceae</taxon>
        <taxon>Vibrio</taxon>
    </lineage>
</organism>
<sequence length="184" mass="21325">MNVIEQTHHLISKDEFRMACLKAARTLALPQWFLAAGFLRNAIWDHQHHKEQMTPLNDIDLVYFDTQDLSHATELAYQEQLIRLLPHVNWEVRNQARMHLNHGHLPYHNTEHAISQWVEIPTCVGVSLGYDDQLVFCAPFGLDANWSLNVAINPNSPQPNVFTQRIAKKHWLTIWPKLVLVSNV</sequence>
<proteinExistence type="predicted"/>